<name>A0ABQ8EZG3_9FUNG</name>
<dbReference type="Proteomes" id="UP001648503">
    <property type="component" value="Unassembled WGS sequence"/>
</dbReference>
<feature type="compositionally biased region" description="Basic residues" evidence="1">
    <location>
        <begin position="84"/>
        <end position="96"/>
    </location>
</feature>
<dbReference type="EMBL" id="JAFCIX010000493">
    <property type="protein sequence ID" value="KAH6588785.1"/>
    <property type="molecule type" value="Genomic_DNA"/>
</dbReference>
<sequence length="296" mass="32064">MDSLNTPTTATGTATTTTTTTATTTAVHFSRRARTSRSAGQVPSDIIGEATHTQAQISPKASRKKATSDTKAPATTESSGKPVHFSRRAPTKRTAKPKQVDAPVTKPETCASLPPSQIPRLTTASTIQYEHQPSSKLSLNSRIFIPPRMTKAKPQVDLQNNQSSAREQTFPIHGSVGSALIEDEESIYIDISHKGSTGMDAIAAVASVVHVGADPNGIKIVTNAIRVRNHSGWDHIINPRITIQAKSTSSTRQNNSSNGIRSGTTFIQYINVYRFLILDQRTANTPMYRKRLFTST</sequence>
<evidence type="ECO:0000313" key="3">
    <source>
        <dbReference type="Proteomes" id="UP001648503"/>
    </source>
</evidence>
<protein>
    <submittedName>
        <fullName evidence="2">Uncharacterized protein</fullName>
    </submittedName>
</protein>
<feature type="region of interest" description="Disordered" evidence="1">
    <location>
        <begin position="1"/>
        <end position="119"/>
    </location>
</feature>
<accession>A0ABQ8EZG3</accession>
<proteinExistence type="predicted"/>
<evidence type="ECO:0000256" key="1">
    <source>
        <dbReference type="SAM" id="MobiDB-lite"/>
    </source>
</evidence>
<feature type="compositionally biased region" description="Low complexity" evidence="1">
    <location>
        <begin position="1"/>
        <end position="26"/>
    </location>
</feature>
<reference evidence="2 3" key="1">
    <citation type="submission" date="2021-02" db="EMBL/GenBank/DDBJ databases">
        <title>Variation within the Batrachochytrium salamandrivorans European outbreak.</title>
        <authorList>
            <person name="Kelly M."/>
            <person name="Pasmans F."/>
            <person name="Shea T.P."/>
            <person name="Munoz J.F."/>
            <person name="Carranza S."/>
            <person name="Cuomo C.A."/>
            <person name="Martel A."/>
        </authorList>
    </citation>
    <scope>NUCLEOTIDE SEQUENCE [LARGE SCALE GENOMIC DNA]</scope>
    <source>
        <strain evidence="2 3">AMFP18/2</strain>
    </source>
</reference>
<comment type="caution">
    <text evidence="2">The sequence shown here is derived from an EMBL/GenBank/DDBJ whole genome shotgun (WGS) entry which is preliminary data.</text>
</comment>
<gene>
    <name evidence="2" type="ORF">BASA50_010491</name>
</gene>
<feature type="compositionally biased region" description="Polar residues" evidence="1">
    <location>
        <begin position="69"/>
        <end position="79"/>
    </location>
</feature>
<organism evidence="2 3">
    <name type="scientific">Batrachochytrium salamandrivorans</name>
    <dbReference type="NCBI Taxonomy" id="1357716"/>
    <lineage>
        <taxon>Eukaryota</taxon>
        <taxon>Fungi</taxon>
        <taxon>Fungi incertae sedis</taxon>
        <taxon>Chytridiomycota</taxon>
        <taxon>Chytridiomycota incertae sedis</taxon>
        <taxon>Chytridiomycetes</taxon>
        <taxon>Rhizophydiales</taxon>
        <taxon>Rhizophydiales incertae sedis</taxon>
        <taxon>Batrachochytrium</taxon>
    </lineage>
</organism>
<keyword evidence="3" id="KW-1185">Reference proteome</keyword>
<evidence type="ECO:0000313" key="2">
    <source>
        <dbReference type="EMBL" id="KAH6588785.1"/>
    </source>
</evidence>